<proteinExistence type="inferred from homology"/>
<protein>
    <submittedName>
        <fullName evidence="9">MotA/TolQ/ExbB proton channel family protein</fullName>
    </submittedName>
</protein>
<evidence type="ECO:0000256" key="1">
    <source>
        <dbReference type="ARBA" id="ARBA00004651"/>
    </source>
</evidence>
<sequence>MCWFPIFPASALPLILPDPTLGLVTPMTHLNQLIYETSLLLLYPVLALLGFCFVRMLWQSGELLLDFQIMRRHQRPEQTQQLRNIESDENNALQNSLQQITLNPAQHFRIRQFAESVQQELTHQNRLTLTARIEHLIHEQETDLLRDVNQVRMLVRLGPCLGLAGTLIPLGPGLLALSQGDLSRLSAQLVLAFSTTVIGLLVGGVCYVVALSRAQMADRIAGDLELVGKSVRELLQTDSEQIQLNHEFEAEPSGVQP</sequence>
<feature type="transmembrane region" description="Helical" evidence="7">
    <location>
        <begin position="154"/>
        <end position="177"/>
    </location>
</feature>
<keyword evidence="10" id="KW-1185">Reference proteome</keyword>
<dbReference type="InterPro" id="IPR050790">
    <property type="entry name" value="ExbB/TolQ_transport"/>
</dbReference>
<dbReference type="Pfam" id="PF01618">
    <property type="entry name" value="MotA_ExbB"/>
    <property type="match status" value="1"/>
</dbReference>
<comment type="similarity">
    <text evidence="6">Belongs to the exbB/tolQ family.</text>
</comment>
<accession>A0A517PVM7</accession>
<gene>
    <name evidence="9" type="ORF">HG66A1_52440</name>
</gene>
<keyword evidence="3 7" id="KW-0812">Transmembrane</keyword>
<evidence type="ECO:0000313" key="9">
    <source>
        <dbReference type="EMBL" id="QDT23427.1"/>
    </source>
</evidence>
<keyword evidence="4 7" id="KW-1133">Transmembrane helix</keyword>
<dbReference type="GO" id="GO:0017038">
    <property type="term" value="P:protein import"/>
    <property type="evidence" value="ECO:0007669"/>
    <property type="project" value="TreeGrafter"/>
</dbReference>
<evidence type="ECO:0000256" key="2">
    <source>
        <dbReference type="ARBA" id="ARBA00022475"/>
    </source>
</evidence>
<reference evidence="9 10" key="1">
    <citation type="submission" date="2019-02" db="EMBL/GenBank/DDBJ databases">
        <title>Deep-cultivation of Planctomycetes and their phenomic and genomic characterization uncovers novel biology.</title>
        <authorList>
            <person name="Wiegand S."/>
            <person name="Jogler M."/>
            <person name="Boedeker C."/>
            <person name="Pinto D."/>
            <person name="Vollmers J."/>
            <person name="Rivas-Marin E."/>
            <person name="Kohn T."/>
            <person name="Peeters S.H."/>
            <person name="Heuer A."/>
            <person name="Rast P."/>
            <person name="Oberbeckmann S."/>
            <person name="Bunk B."/>
            <person name="Jeske O."/>
            <person name="Meyerdierks A."/>
            <person name="Storesund J.E."/>
            <person name="Kallscheuer N."/>
            <person name="Luecker S."/>
            <person name="Lage O.M."/>
            <person name="Pohl T."/>
            <person name="Merkel B.J."/>
            <person name="Hornburger P."/>
            <person name="Mueller R.-W."/>
            <person name="Bruemmer F."/>
            <person name="Labrenz M."/>
            <person name="Spormann A.M."/>
            <person name="Op den Camp H."/>
            <person name="Overmann J."/>
            <person name="Amann R."/>
            <person name="Jetten M.S.M."/>
            <person name="Mascher T."/>
            <person name="Medema M.H."/>
            <person name="Devos D.P."/>
            <person name="Kaster A.-K."/>
            <person name="Ovreas L."/>
            <person name="Rohde M."/>
            <person name="Galperin M.Y."/>
            <person name="Jogler C."/>
        </authorList>
    </citation>
    <scope>NUCLEOTIDE SEQUENCE [LARGE SCALE GENOMIC DNA]</scope>
    <source>
        <strain evidence="9 10">HG66A1</strain>
    </source>
</reference>
<evidence type="ECO:0000256" key="4">
    <source>
        <dbReference type="ARBA" id="ARBA00022989"/>
    </source>
</evidence>
<dbReference type="PANTHER" id="PTHR30625">
    <property type="entry name" value="PROTEIN TOLQ"/>
    <property type="match status" value="1"/>
</dbReference>
<evidence type="ECO:0000256" key="7">
    <source>
        <dbReference type="SAM" id="Phobius"/>
    </source>
</evidence>
<evidence type="ECO:0000256" key="5">
    <source>
        <dbReference type="ARBA" id="ARBA00023136"/>
    </source>
</evidence>
<name>A0A517PVM7_9PLAN</name>
<evidence type="ECO:0000256" key="3">
    <source>
        <dbReference type="ARBA" id="ARBA00022692"/>
    </source>
</evidence>
<keyword evidence="6" id="KW-0653">Protein transport</keyword>
<dbReference type="AlphaFoldDB" id="A0A517PVM7"/>
<dbReference type="Proteomes" id="UP000320421">
    <property type="component" value="Chromosome"/>
</dbReference>
<dbReference type="OrthoDB" id="3178152at2"/>
<organism evidence="9 10">
    <name type="scientific">Gimesia chilikensis</name>
    <dbReference type="NCBI Taxonomy" id="2605989"/>
    <lineage>
        <taxon>Bacteria</taxon>
        <taxon>Pseudomonadati</taxon>
        <taxon>Planctomycetota</taxon>
        <taxon>Planctomycetia</taxon>
        <taxon>Planctomycetales</taxon>
        <taxon>Planctomycetaceae</taxon>
        <taxon>Gimesia</taxon>
    </lineage>
</organism>
<keyword evidence="2" id="KW-1003">Cell membrane</keyword>
<dbReference type="PANTHER" id="PTHR30625:SF3">
    <property type="entry name" value="TOL-PAL SYSTEM PROTEIN TOLQ"/>
    <property type="match status" value="1"/>
</dbReference>
<dbReference type="GO" id="GO:0005886">
    <property type="term" value="C:plasma membrane"/>
    <property type="evidence" value="ECO:0007669"/>
    <property type="project" value="UniProtKB-SubCell"/>
</dbReference>
<keyword evidence="5 7" id="KW-0472">Membrane</keyword>
<dbReference type="InterPro" id="IPR002898">
    <property type="entry name" value="MotA_ExbB_proton_chnl"/>
</dbReference>
<keyword evidence="6" id="KW-0813">Transport</keyword>
<comment type="subcellular location">
    <subcellularLocation>
        <location evidence="1">Cell membrane</location>
        <topology evidence="1">Multi-pass membrane protein</topology>
    </subcellularLocation>
    <subcellularLocation>
        <location evidence="6">Membrane</location>
        <topology evidence="6">Multi-pass membrane protein</topology>
    </subcellularLocation>
</comment>
<evidence type="ECO:0000259" key="8">
    <source>
        <dbReference type="Pfam" id="PF01618"/>
    </source>
</evidence>
<feature type="transmembrane region" description="Helical" evidence="7">
    <location>
        <begin position="38"/>
        <end position="58"/>
    </location>
</feature>
<dbReference type="EMBL" id="CP036266">
    <property type="protein sequence ID" value="QDT23427.1"/>
    <property type="molecule type" value="Genomic_DNA"/>
</dbReference>
<evidence type="ECO:0000313" key="10">
    <source>
        <dbReference type="Proteomes" id="UP000320421"/>
    </source>
</evidence>
<feature type="transmembrane region" description="Helical" evidence="7">
    <location>
        <begin position="189"/>
        <end position="210"/>
    </location>
</feature>
<feature type="domain" description="MotA/TolQ/ExbB proton channel" evidence="8">
    <location>
        <begin position="114"/>
        <end position="212"/>
    </location>
</feature>
<evidence type="ECO:0000256" key="6">
    <source>
        <dbReference type="RuleBase" id="RU004057"/>
    </source>
</evidence>